<dbReference type="Pfam" id="PF13468">
    <property type="entry name" value="Glyoxalase_3"/>
    <property type="match status" value="1"/>
</dbReference>
<evidence type="ECO:0000313" key="2">
    <source>
        <dbReference type="EMBL" id="GEQ00872.1"/>
    </source>
</evidence>
<dbReference type="RefSeq" id="WP_167867851.1">
    <property type="nucleotide sequence ID" value="NZ_BKAV01000022.1"/>
</dbReference>
<protein>
    <submittedName>
        <fullName evidence="3">Glyoxalase-like domain protein</fullName>
    </submittedName>
    <submittedName>
        <fullName evidence="2">Sulfurtransferase</fullName>
    </submittedName>
</protein>
<name>A0A380C6E4_9STAP</name>
<dbReference type="STRING" id="1212545.SARL_02590"/>
<accession>A0A380C6E4</accession>
<evidence type="ECO:0000313" key="4">
    <source>
        <dbReference type="Proteomes" id="UP000254956"/>
    </source>
</evidence>
<evidence type="ECO:0000259" key="1">
    <source>
        <dbReference type="Pfam" id="PF13468"/>
    </source>
</evidence>
<feature type="domain" description="Glyoxalase-like" evidence="1">
    <location>
        <begin position="5"/>
        <end position="191"/>
    </location>
</feature>
<proteinExistence type="predicted"/>
<organism evidence="3 4">
    <name type="scientific">Staphylococcus arlettae</name>
    <dbReference type="NCBI Taxonomy" id="29378"/>
    <lineage>
        <taxon>Bacteria</taxon>
        <taxon>Bacillati</taxon>
        <taxon>Bacillota</taxon>
        <taxon>Bacilli</taxon>
        <taxon>Bacillales</taxon>
        <taxon>Staphylococcaceae</taxon>
        <taxon>Staphylococcus</taxon>
    </lineage>
</organism>
<dbReference type="InterPro" id="IPR025870">
    <property type="entry name" value="Glyoxalase-like_dom"/>
</dbReference>
<dbReference type="InterPro" id="IPR029068">
    <property type="entry name" value="Glyas_Bleomycin-R_OHBP_Dase"/>
</dbReference>
<dbReference type="EMBL" id="BKAV01000022">
    <property type="protein sequence ID" value="GEQ00872.1"/>
    <property type="molecule type" value="Genomic_DNA"/>
</dbReference>
<dbReference type="Proteomes" id="UP000254956">
    <property type="component" value="Unassembled WGS sequence"/>
</dbReference>
<dbReference type="Gene3D" id="3.10.180.10">
    <property type="entry name" value="2,3-Dihydroxybiphenyl 1,2-Dioxygenase, domain 1"/>
    <property type="match status" value="1"/>
</dbReference>
<dbReference type="PANTHER" id="PTHR40265">
    <property type="entry name" value="BLL2707 PROTEIN"/>
    <property type="match status" value="1"/>
</dbReference>
<gene>
    <name evidence="3" type="ORF">NCTC12413_00687</name>
    <name evidence="2" type="ORF">SAR03_19090</name>
</gene>
<reference evidence="3 4" key="1">
    <citation type="submission" date="2018-06" db="EMBL/GenBank/DDBJ databases">
        <authorList>
            <consortium name="Pathogen Informatics"/>
            <person name="Doyle S."/>
        </authorList>
    </citation>
    <scope>NUCLEOTIDE SEQUENCE [LARGE SCALE GENOMIC DNA]</scope>
    <source>
        <strain evidence="3 4">NCTC12413</strain>
    </source>
</reference>
<dbReference type="Gene3D" id="2.60.40.4320">
    <property type="match status" value="1"/>
</dbReference>
<dbReference type="AlphaFoldDB" id="A0A380C6E4"/>
<evidence type="ECO:0000313" key="5">
    <source>
        <dbReference type="Proteomes" id="UP000321598"/>
    </source>
</evidence>
<reference evidence="2 5" key="2">
    <citation type="submission" date="2019-07" db="EMBL/GenBank/DDBJ databases">
        <title>Whole genome shotgun sequence of Staphylococcus arlettae NBRC 109765.</title>
        <authorList>
            <person name="Hosoyama A."/>
            <person name="Uohara A."/>
            <person name="Ohji S."/>
            <person name="Ichikawa N."/>
        </authorList>
    </citation>
    <scope>NUCLEOTIDE SEQUENCE [LARGE SCALE GENOMIC DNA]</scope>
    <source>
        <strain evidence="2 5">NBRC 109765</strain>
    </source>
</reference>
<sequence length="252" mass="29671">MNLKLDHMIHYINQLQTFKYPGELLRIYDGGKHEKLGTFNRLVYLDNAYIELLDVYNAEILRKITKSEEGRVSFPSKIIQDNFAQGLKTVAFQTDDLDLVKQQLIAKDVDVVGPVNMHRVDEKGNKIHWRLLYIADPDYRVKPPFFIQWEEPLAVRNKKLAPFQQQEFTVKQIRIDSTERAVTVQKWQTWFDMEIIDDTETYTSLKLPNDTIVYEIYDGQVSKYHTVILKDEKATSSYSLIIRGIRYRFDAD</sequence>
<dbReference type="Proteomes" id="UP000321598">
    <property type="component" value="Unassembled WGS sequence"/>
</dbReference>
<keyword evidence="5" id="KW-1185">Reference proteome</keyword>
<evidence type="ECO:0000313" key="3">
    <source>
        <dbReference type="EMBL" id="SUJ13259.1"/>
    </source>
</evidence>
<dbReference type="EMBL" id="UGZE01000001">
    <property type="protein sequence ID" value="SUJ13259.1"/>
    <property type="molecule type" value="Genomic_DNA"/>
</dbReference>
<dbReference type="PANTHER" id="PTHR40265:SF1">
    <property type="entry name" value="GLYOXALASE-LIKE DOMAIN-CONTAINING PROTEIN"/>
    <property type="match status" value="1"/>
</dbReference>
<dbReference type="SUPFAM" id="SSF54593">
    <property type="entry name" value="Glyoxalase/Bleomycin resistance protein/Dihydroxybiphenyl dioxygenase"/>
    <property type="match status" value="1"/>
</dbReference>